<reference evidence="12 13" key="2">
    <citation type="submission" date="2019-05" db="EMBL/GenBank/DDBJ databases">
        <title>Genome evolution of the obligate endosymbiont Buchnera aphidicola.</title>
        <authorList>
            <person name="Moran N.A."/>
        </authorList>
    </citation>
    <scope>NUCLEOTIDE SEQUENCE [LARGE SCALE GENOMIC DNA]</scope>
    <source>
        <strain evidence="12 13">Sav</strain>
    </source>
</reference>
<dbReference type="Gene3D" id="3.40.1550.10">
    <property type="entry name" value="CheC-like"/>
    <property type="match status" value="1"/>
</dbReference>
<dbReference type="InterPro" id="IPR001543">
    <property type="entry name" value="FliN-like_C"/>
</dbReference>
<evidence type="ECO:0000313" key="12">
    <source>
        <dbReference type="EMBL" id="QCI25782.1"/>
    </source>
</evidence>
<reference evidence="12 13" key="1">
    <citation type="submission" date="2018-12" db="EMBL/GenBank/DDBJ databases">
        <authorList>
            <person name="Chong R.A."/>
        </authorList>
    </citation>
    <scope>NUCLEOTIDE SEQUENCE [LARGE SCALE GENOMIC DNA]</scope>
    <source>
        <strain evidence="12 13">Sav</strain>
    </source>
</reference>
<keyword evidence="12" id="KW-0966">Cell projection</keyword>
<organism evidence="12 13">
    <name type="scientific">Buchnera aphidicola</name>
    <name type="common">Sitobion avenae</name>
    <dbReference type="NCBI Taxonomy" id="571428"/>
    <lineage>
        <taxon>Bacteria</taxon>
        <taxon>Pseudomonadati</taxon>
        <taxon>Pseudomonadota</taxon>
        <taxon>Gammaproteobacteria</taxon>
        <taxon>Enterobacterales</taxon>
        <taxon>Erwiniaceae</taxon>
        <taxon>Buchnera</taxon>
    </lineage>
</organism>
<evidence type="ECO:0000256" key="9">
    <source>
        <dbReference type="ARBA" id="ARBA00023143"/>
    </source>
</evidence>
<keyword evidence="12" id="KW-0969">Cilium</keyword>
<dbReference type="Proteomes" id="UP000298585">
    <property type="component" value="Chromosome"/>
</dbReference>
<dbReference type="GO" id="GO:0005886">
    <property type="term" value="C:plasma membrane"/>
    <property type="evidence" value="ECO:0007669"/>
    <property type="project" value="UniProtKB-SubCell"/>
</dbReference>
<protein>
    <recommendedName>
        <fullName evidence="4">Flagellar motor switch protein FliM</fullName>
    </recommendedName>
</protein>
<evidence type="ECO:0000256" key="4">
    <source>
        <dbReference type="ARBA" id="ARBA00021898"/>
    </source>
</evidence>
<dbReference type="Pfam" id="PF02154">
    <property type="entry name" value="FliM"/>
    <property type="match status" value="1"/>
</dbReference>
<proteinExistence type="inferred from homology"/>
<accession>A0A4D6Y9B0</accession>
<dbReference type="GO" id="GO:0009425">
    <property type="term" value="C:bacterial-type flagellum basal body"/>
    <property type="evidence" value="ECO:0007669"/>
    <property type="project" value="UniProtKB-SubCell"/>
</dbReference>
<dbReference type="EMBL" id="CP034855">
    <property type="protein sequence ID" value="QCI25782.1"/>
    <property type="molecule type" value="Genomic_DNA"/>
</dbReference>
<evidence type="ECO:0000256" key="3">
    <source>
        <dbReference type="ARBA" id="ARBA00011049"/>
    </source>
</evidence>
<dbReference type="Pfam" id="PF01052">
    <property type="entry name" value="FliMN_C"/>
    <property type="match status" value="1"/>
</dbReference>
<sequence>MGKSNNLYNEFNNNKRKNNLKNFLTEYEIKLLKTINNCFIDQCTKFFSNFIKSSVRLVSCNMHIGSFNFDKKIIQNLRSLNLIEILPYKKQCFVIFPHNFLSFIIDILFGGQGFFSNTTKKITDITSTESLINIKIIKFITNSFTKIYKKYFSPEINFINTKTFYDIKKSNFDSNTVFLINYFSFQINNVEFFFNILIPISILKHINKNIVCSTSDNHANINLEENIVNRVSLNDIYDVKLNIISKIIGISISHDKISNLSIGDILSIQKPNKIVGFIEDQEVFLGNYKRFNEQSIVFIEEFIHSNIEFNQDKECFNE</sequence>
<evidence type="ECO:0000313" key="13">
    <source>
        <dbReference type="Proteomes" id="UP000298585"/>
    </source>
</evidence>
<comment type="function">
    <text evidence="10">FliM is one of three proteins (FliG, FliN, FliM) that forms the rotor-mounted switch complex (C ring), located at the base of the basal body. This complex interacts with the CheY and CheZ chemotaxis proteins, in addition to contacting components of the motor that determine the direction of flagellar rotation.</text>
</comment>
<dbReference type="InterPro" id="IPR036429">
    <property type="entry name" value="SpoA-like_sf"/>
</dbReference>
<evidence type="ECO:0000256" key="5">
    <source>
        <dbReference type="ARBA" id="ARBA00022475"/>
    </source>
</evidence>
<dbReference type="InterPro" id="IPR028976">
    <property type="entry name" value="CheC-like_sf"/>
</dbReference>
<dbReference type="GO" id="GO:0006935">
    <property type="term" value="P:chemotaxis"/>
    <property type="evidence" value="ECO:0007669"/>
    <property type="project" value="UniProtKB-KW"/>
</dbReference>
<dbReference type="OrthoDB" id="6553180at2"/>
<evidence type="ECO:0000256" key="8">
    <source>
        <dbReference type="ARBA" id="ARBA00023136"/>
    </source>
</evidence>
<dbReference type="AlphaFoldDB" id="A0A4D6Y9B0"/>
<keyword evidence="5" id="KW-1003">Cell membrane</keyword>
<keyword evidence="6" id="KW-0145">Chemotaxis</keyword>
<gene>
    <name evidence="12" type="ORF">D9V77_00395</name>
</gene>
<keyword evidence="9" id="KW-0975">Bacterial flagellum</keyword>
<dbReference type="SUPFAM" id="SSF101801">
    <property type="entry name" value="Surface presentation of antigens (SPOA)"/>
    <property type="match status" value="1"/>
</dbReference>
<feature type="domain" description="Flagellar motor switch protein FliN-like C-terminal" evidence="11">
    <location>
        <begin position="235"/>
        <end position="303"/>
    </location>
</feature>
<evidence type="ECO:0000256" key="10">
    <source>
        <dbReference type="ARBA" id="ARBA00025044"/>
    </source>
</evidence>
<comment type="similarity">
    <text evidence="3">Belongs to the FliM family.</text>
</comment>
<keyword evidence="7" id="KW-0283">Flagellar rotation</keyword>
<dbReference type="InterPro" id="IPR001689">
    <property type="entry name" value="Flag_FliM"/>
</dbReference>
<name>A0A4D6Y9B0_9GAMM</name>
<keyword evidence="8" id="KW-0472">Membrane</keyword>
<dbReference type="GO" id="GO:0003774">
    <property type="term" value="F:cytoskeletal motor activity"/>
    <property type="evidence" value="ECO:0007669"/>
    <property type="project" value="InterPro"/>
</dbReference>
<evidence type="ECO:0000256" key="1">
    <source>
        <dbReference type="ARBA" id="ARBA00004117"/>
    </source>
</evidence>
<evidence type="ECO:0000256" key="7">
    <source>
        <dbReference type="ARBA" id="ARBA00022779"/>
    </source>
</evidence>
<comment type="subcellular location">
    <subcellularLocation>
        <location evidence="1">Bacterial flagellum basal body</location>
    </subcellularLocation>
    <subcellularLocation>
        <location evidence="2">Cell membrane</location>
        <topology evidence="2">Peripheral membrane protein</topology>
    </subcellularLocation>
</comment>
<evidence type="ECO:0000259" key="11">
    <source>
        <dbReference type="Pfam" id="PF01052"/>
    </source>
</evidence>
<dbReference type="SUPFAM" id="SSF103039">
    <property type="entry name" value="CheC-like"/>
    <property type="match status" value="1"/>
</dbReference>
<keyword evidence="12" id="KW-0282">Flagellum</keyword>
<evidence type="ECO:0000256" key="2">
    <source>
        <dbReference type="ARBA" id="ARBA00004202"/>
    </source>
</evidence>
<evidence type="ECO:0000256" key="6">
    <source>
        <dbReference type="ARBA" id="ARBA00022500"/>
    </source>
</evidence>
<dbReference type="GO" id="GO:0071973">
    <property type="term" value="P:bacterial-type flagellum-dependent cell motility"/>
    <property type="evidence" value="ECO:0007669"/>
    <property type="project" value="InterPro"/>
</dbReference>